<keyword evidence="4 10" id="KW-0812">Transmembrane</keyword>
<organism evidence="11 12">
    <name type="scientific">Fopius arisanus</name>
    <dbReference type="NCBI Taxonomy" id="64838"/>
    <lineage>
        <taxon>Eukaryota</taxon>
        <taxon>Metazoa</taxon>
        <taxon>Ecdysozoa</taxon>
        <taxon>Arthropoda</taxon>
        <taxon>Hexapoda</taxon>
        <taxon>Insecta</taxon>
        <taxon>Pterygota</taxon>
        <taxon>Neoptera</taxon>
        <taxon>Endopterygota</taxon>
        <taxon>Hymenoptera</taxon>
        <taxon>Apocrita</taxon>
        <taxon>Ichneumonoidea</taxon>
        <taxon>Braconidae</taxon>
        <taxon>Opiinae</taxon>
        <taxon>Fopius</taxon>
    </lineage>
</organism>
<evidence type="ECO:0000256" key="10">
    <source>
        <dbReference type="SAM" id="Phobius"/>
    </source>
</evidence>
<feature type="transmembrane region" description="Helical" evidence="10">
    <location>
        <begin position="113"/>
        <end position="135"/>
    </location>
</feature>
<dbReference type="KEGG" id="fas:105263837"/>
<keyword evidence="11" id="KW-1185">Reference proteome</keyword>
<keyword evidence="3" id="KW-0716">Sensory transduction</keyword>
<evidence type="ECO:0000256" key="2">
    <source>
        <dbReference type="ARBA" id="ARBA00022475"/>
    </source>
</evidence>
<keyword evidence="6 10" id="KW-1133">Transmembrane helix</keyword>
<evidence type="ECO:0000256" key="1">
    <source>
        <dbReference type="ARBA" id="ARBA00004651"/>
    </source>
</evidence>
<dbReference type="GO" id="GO:0005549">
    <property type="term" value="F:odorant binding"/>
    <property type="evidence" value="ECO:0007669"/>
    <property type="project" value="InterPro"/>
</dbReference>
<feature type="transmembrane region" description="Helical" evidence="10">
    <location>
        <begin position="71"/>
        <end position="93"/>
    </location>
</feature>
<dbReference type="PANTHER" id="PTHR21137:SF35">
    <property type="entry name" value="ODORANT RECEPTOR 19A-RELATED"/>
    <property type="match status" value="1"/>
</dbReference>
<evidence type="ECO:0000313" key="11">
    <source>
        <dbReference type="Proteomes" id="UP000694866"/>
    </source>
</evidence>
<proteinExistence type="predicted"/>
<protein>
    <submittedName>
        <fullName evidence="12">Uncharacterized protein</fullName>
    </submittedName>
</protein>
<dbReference type="GO" id="GO:0007165">
    <property type="term" value="P:signal transduction"/>
    <property type="evidence" value="ECO:0007669"/>
    <property type="project" value="UniProtKB-KW"/>
</dbReference>
<keyword evidence="9" id="KW-0807">Transducer</keyword>
<evidence type="ECO:0000256" key="5">
    <source>
        <dbReference type="ARBA" id="ARBA00022725"/>
    </source>
</evidence>
<dbReference type="RefSeq" id="XP_011298606.1">
    <property type="nucleotide sequence ID" value="XM_011300304.1"/>
</dbReference>
<gene>
    <name evidence="12" type="primary">LOC105263837</name>
</gene>
<comment type="subcellular location">
    <subcellularLocation>
        <location evidence="1">Cell membrane</location>
        <topology evidence="1">Multi-pass membrane protein</topology>
    </subcellularLocation>
</comment>
<keyword evidence="5" id="KW-0552">Olfaction</keyword>
<sequence>MSVGRIDDFVDTIYILAVGCNLSYKAVNILTNRQGIIELLRLLDSKECQTLSPEEDLLRIKYHRRVRKSTIILCSCLEFTVANMIVSSVLVDIPERTFPLKIWLPSNFSEDFGFWTIYCSQLIAFTYAGTFHVFYDTFVIGIMITLSGQLQILQCRNPKMSAPDVKCTSRRNRDREIGEI</sequence>
<evidence type="ECO:0000256" key="6">
    <source>
        <dbReference type="ARBA" id="ARBA00022989"/>
    </source>
</evidence>
<dbReference type="InterPro" id="IPR004117">
    <property type="entry name" value="7tm6_olfct_rcpt"/>
</dbReference>
<evidence type="ECO:0000256" key="7">
    <source>
        <dbReference type="ARBA" id="ARBA00023136"/>
    </source>
</evidence>
<dbReference type="GO" id="GO:0005886">
    <property type="term" value="C:plasma membrane"/>
    <property type="evidence" value="ECO:0007669"/>
    <property type="project" value="UniProtKB-SubCell"/>
</dbReference>
<evidence type="ECO:0000256" key="3">
    <source>
        <dbReference type="ARBA" id="ARBA00022606"/>
    </source>
</evidence>
<dbReference type="GeneID" id="105263837"/>
<evidence type="ECO:0000256" key="9">
    <source>
        <dbReference type="ARBA" id="ARBA00023224"/>
    </source>
</evidence>
<keyword evidence="2" id="KW-1003">Cell membrane</keyword>
<name>A0A9R1TWF8_9HYME</name>
<keyword evidence="7 10" id="KW-0472">Membrane</keyword>
<dbReference type="OrthoDB" id="6597368at2759"/>
<dbReference type="AlphaFoldDB" id="A0A9R1TWF8"/>
<evidence type="ECO:0000313" key="12">
    <source>
        <dbReference type="RefSeq" id="XP_011298606.1"/>
    </source>
</evidence>
<dbReference type="Pfam" id="PF02949">
    <property type="entry name" value="7tm_6"/>
    <property type="match status" value="1"/>
</dbReference>
<keyword evidence="8" id="KW-0675">Receptor</keyword>
<evidence type="ECO:0000256" key="4">
    <source>
        <dbReference type="ARBA" id="ARBA00022692"/>
    </source>
</evidence>
<dbReference type="Proteomes" id="UP000694866">
    <property type="component" value="Unplaced"/>
</dbReference>
<accession>A0A9R1TWF8</accession>
<reference evidence="12" key="1">
    <citation type="submission" date="2025-08" db="UniProtKB">
        <authorList>
            <consortium name="RefSeq"/>
        </authorList>
    </citation>
    <scope>IDENTIFICATION</scope>
    <source>
        <strain evidence="12">USDA-PBARC FA_bdor</strain>
        <tissue evidence="12">Whole organism</tissue>
    </source>
</reference>
<dbReference type="GO" id="GO:0004984">
    <property type="term" value="F:olfactory receptor activity"/>
    <property type="evidence" value="ECO:0007669"/>
    <property type="project" value="InterPro"/>
</dbReference>
<evidence type="ECO:0000256" key="8">
    <source>
        <dbReference type="ARBA" id="ARBA00023170"/>
    </source>
</evidence>
<dbReference type="PANTHER" id="PTHR21137">
    <property type="entry name" value="ODORANT RECEPTOR"/>
    <property type="match status" value="1"/>
</dbReference>